<feature type="domain" description="Dyp-type peroxidase N-terminal" evidence="10">
    <location>
        <begin position="90"/>
        <end position="231"/>
    </location>
</feature>
<reference evidence="12" key="1">
    <citation type="submission" date="2022-05" db="EMBL/GenBank/DDBJ databases">
        <authorList>
            <person name="Tuo L."/>
        </authorList>
    </citation>
    <scope>NUCLEOTIDE SEQUENCE</scope>
    <source>
        <strain evidence="12">BSK12Z-4</strain>
    </source>
</reference>
<evidence type="ECO:0000256" key="2">
    <source>
        <dbReference type="ARBA" id="ARBA00022559"/>
    </source>
</evidence>
<dbReference type="PANTHER" id="PTHR30521">
    <property type="entry name" value="DEFERROCHELATASE/PEROXIDASE"/>
    <property type="match status" value="1"/>
</dbReference>
<dbReference type="InterPro" id="IPR006311">
    <property type="entry name" value="TAT_signal"/>
</dbReference>
<name>A0A9X2IDX1_9ACTN</name>
<dbReference type="GO" id="GO:0020037">
    <property type="term" value="F:heme binding"/>
    <property type="evidence" value="ECO:0007669"/>
    <property type="project" value="InterPro"/>
</dbReference>
<organism evidence="12 13">
    <name type="scientific">Nocardioides bruguierae</name>
    <dbReference type="NCBI Taxonomy" id="2945102"/>
    <lineage>
        <taxon>Bacteria</taxon>
        <taxon>Bacillati</taxon>
        <taxon>Actinomycetota</taxon>
        <taxon>Actinomycetes</taxon>
        <taxon>Propionibacteriales</taxon>
        <taxon>Nocardioidaceae</taxon>
        <taxon>Nocardioides</taxon>
    </lineage>
</organism>
<evidence type="ECO:0000313" key="13">
    <source>
        <dbReference type="Proteomes" id="UP001139485"/>
    </source>
</evidence>
<dbReference type="AlphaFoldDB" id="A0A9X2IDX1"/>
<evidence type="ECO:0000256" key="4">
    <source>
        <dbReference type="ARBA" id="ARBA00022723"/>
    </source>
</evidence>
<proteinExistence type="inferred from homology"/>
<dbReference type="PROSITE" id="PS51404">
    <property type="entry name" value="DYP_PEROXIDASE"/>
    <property type="match status" value="1"/>
</dbReference>
<dbReference type="EMBL" id="JAMOIL010000008">
    <property type="protein sequence ID" value="MCM0620211.1"/>
    <property type="molecule type" value="Genomic_DNA"/>
</dbReference>
<keyword evidence="5" id="KW-0732">Signal</keyword>
<keyword evidence="4" id="KW-0479">Metal-binding</keyword>
<dbReference type="Pfam" id="PF04261">
    <property type="entry name" value="Dyp_perox_N"/>
    <property type="match status" value="1"/>
</dbReference>
<comment type="cofactor">
    <cofactor evidence="1">
        <name>heme b</name>
        <dbReference type="ChEBI" id="CHEBI:60344"/>
    </cofactor>
</comment>
<dbReference type="GO" id="GO:0046872">
    <property type="term" value="F:metal ion binding"/>
    <property type="evidence" value="ECO:0007669"/>
    <property type="project" value="UniProtKB-KW"/>
</dbReference>
<feature type="region of interest" description="Disordered" evidence="9">
    <location>
        <begin position="52"/>
        <end position="75"/>
    </location>
</feature>
<feature type="compositionally biased region" description="Basic and acidic residues" evidence="9">
    <location>
        <begin position="1"/>
        <end position="19"/>
    </location>
</feature>
<evidence type="ECO:0000256" key="1">
    <source>
        <dbReference type="ARBA" id="ARBA00001970"/>
    </source>
</evidence>
<evidence type="ECO:0000313" key="12">
    <source>
        <dbReference type="EMBL" id="MCM0620211.1"/>
    </source>
</evidence>
<evidence type="ECO:0000256" key="6">
    <source>
        <dbReference type="ARBA" id="ARBA00023002"/>
    </source>
</evidence>
<protein>
    <submittedName>
        <fullName evidence="12">Dyp-type peroxidase</fullName>
    </submittedName>
</protein>
<gene>
    <name evidence="12" type="ORF">M8330_07875</name>
</gene>
<dbReference type="Proteomes" id="UP001139485">
    <property type="component" value="Unassembled WGS sequence"/>
</dbReference>
<feature type="domain" description="Dyp-type peroxidase C-terminal" evidence="11">
    <location>
        <begin position="243"/>
        <end position="420"/>
    </location>
</feature>
<dbReference type="PROSITE" id="PS51318">
    <property type="entry name" value="TAT"/>
    <property type="match status" value="1"/>
</dbReference>
<dbReference type="SUPFAM" id="SSF54909">
    <property type="entry name" value="Dimeric alpha+beta barrel"/>
    <property type="match status" value="1"/>
</dbReference>
<feature type="region of interest" description="Disordered" evidence="9">
    <location>
        <begin position="1"/>
        <end position="20"/>
    </location>
</feature>
<dbReference type="Pfam" id="PF20628">
    <property type="entry name" value="Dyp_perox_C"/>
    <property type="match status" value="1"/>
</dbReference>
<dbReference type="InterPro" id="IPR048328">
    <property type="entry name" value="Dyp_perox_C"/>
</dbReference>
<keyword evidence="6" id="KW-0560">Oxidoreductase</keyword>
<dbReference type="InterPro" id="IPR048327">
    <property type="entry name" value="Dyp_perox_N"/>
</dbReference>
<evidence type="ECO:0000256" key="8">
    <source>
        <dbReference type="ARBA" id="ARBA00025737"/>
    </source>
</evidence>
<evidence type="ECO:0000256" key="9">
    <source>
        <dbReference type="SAM" id="MobiDB-lite"/>
    </source>
</evidence>
<dbReference type="GO" id="GO:0004601">
    <property type="term" value="F:peroxidase activity"/>
    <property type="evidence" value="ECO:0007669"/>
    <property type="project" value="UniProtKB-KW"/>
</dbReference>
<evidence type="ECO:0000256" key="3">
    <source>
        <dbReference type="ARBA" id="ARBA00022617"/>
    </source>
</evidence>
<accession>A0A9X2IDX1</accession>
<dbReference type="RefSeq" id="WP_250826877.1">
    <property type="nucleotide sequence ID" value="NZ_JAMOIL010000008.1"/>
</dbReference>
<dbReference type="PANTHER" id="PTHR30521:SF4">
    <property type="entry name" value="DEFERROCHELATASE"/>
    <property type="match status" value="1"/>
</dbReference>
<evidence type="ECO:0000256" key="5">
    <source>
        <dbReference type="ARBA" id="ARBA00022729"/>
    </source>
</evidence>
<keyword evidence="13" id="KW-1185">Reference proteome</keyword>
<evidence type="ECO:0000256" key="7">
    <source>
        <dbReference type="ARBA" id="ARBA00023004"/>
    </source>
</evidence>
<dbReference type="InterPro" id="IPR011008">
    <property type="entry name" value="Dimeric_a/b-barrel"/>
</dbReference>
<dbReference type="NCBIfam" id="TIGR01413">
    <property type="entry name" value="Dyp_perox_fam"/>
    <property type="match status" value="1"/>
</dbReference>
<keyword evidence="7" id="KW-0408">Iron</keyword>
<dbReference type="GO" id="GO:0005829">
    <property type="term" value="C:cytosol"/>
    <property type="evidence" value="ECO:0007669"/>
    <property type="project" value="TreeGrafter"/>
</dbReference>
<comment type="similarity">
    <text evidence="8">Belongs to the DyP-type peroxidase family.</text>
</comment>
<sequence length="433" mass="46412">MSADHTPEHVPDGADEPRRARGFGRRQLLRTGAAALGGTGVGWVAASAATGATGPAASTTATGATTTDGSAAGSRPEVGMRTVAFHGAHQAGVATPPQAYLTLLGLDLHDVVDREALGRMMRLLSDDASRLSRGVAALADNEPELAERPASLSVTFGFGPRVVREHFSGTSMTLEELPAFSTDRLEDAWGQTDVAVQICCDDPLTLAHCRRMLLKDSRAFADVRWMQEGYRRAVGTEAEGTTVRNVMGQVDGTVNPAETDDDFSRLIWSEESGFEGGSVMIVRRIRARMESWDKVDRAGRENTVGRRLDTGAPLTGTKEHDTADFSATDELGFKVIDPASHIARATARTPEEKFLRRPYNYTVPDVSRPSGEDAGLVFIAYAADPVKQFVPVQQRLAELDRLNEWITTIGSAVYAVPPGAADGEAVAQHLLAT</sequence>
<evidence type="ECO:0000259" key="11">
    <source>
        <dbReference type="Pfam" id="PF20628"/>
    </source>
</evidence>
<comment type="caution">
    <text evidence="12">The sequence shown here is derived from an EMBL/GenBank/DDBJ whole genome shotgun (WGS) entry which is preliminary data.</text>
</comment>
<evidence type="ECO:0000259" key="10">
    <source>
        <dbReference type="Pfam" id="PF04261"/>
    </source>
</evidence>
<keyword evidence="3" id="KW-0349">Heme</keyword>
<feature type="compositionally biased region" description="Low complexity" evidence="9">
    <location>
        <begin position="52"/>
        <end position="74"/>
    </location>
</feature>
<dbReference type="InterPro" id="IPR006314">
    <property type="entry name" value="Dyp_peroxidase"/>
</dbReference>
<keyword evidence="2 12" id="KW-0575">Peroxidase</keyword>